<evidence type="ECO:0000256" key="6">
    <source>
        <dbReference type="ARBA" id="ARBA00022833"/>
    </source>
</evidence>
<feature type="compositionally biased region" description="Basic and acidic residues" evidence="13">
    <location>
        <begin position="298"/>
        <end position="308"/>
    </location>
</feature>
<dbReference type="InterPro" id="IPR047109">
    <property type="entry name" value="CAD-like"/>
</dbReference>
<keyword evidence="7" id="KW-0560">Oxidoreductase</keyword>
<evidence type="ECO:0000256" key="7">
    <source>
        <dbReference type="ARBA" id="ARBA00023002"/>
    </source>
</evidence>
<evidence type="ECO:0000256" key="1">
    <source>
        <dbReference type="ARBA" id="ARBA00001947"/>
    </source>
</evidence>
<feature type="domain" description="Alcohol dehydrogenase-like N-terminal" evidence="14">
    <location>
        <begin position="33"/>
        <end position="150"/>
    </location>
</feature>
<feature type="region of interest" description="Disordered" evidence="13">
    <location>
        <begin position="181"/>
        <end position="201"/>
    </location>
</feature>
<gene>
    <name evidence="15" type="ORF">ZIOFF_025822</name>
</gene>
<evidence type="ECO:0000256" key="4">
    <source>
        <dbReference type="ARBA" id="ARBA00022723"/>
    </source>
</evidence>
<dbReference type="GO" id="GO:0008270">
    <property type="term" value="F:zinc ion binding"/>
    <property type="evidence" value="ECO:0007669"/>
    <property type="project" value="InterPro"/>
</dbReference>
<dbReference type="InterPro" id="IPR002328">
    <property type="entry name" value="ADH_Zn_CS"/>
</dbReference>
<evidence type="ECO:0000256" key="3">
    <source>
        <dbReference type="ARBA" id="ARBA00013171"/>
    </source>
</evidence>
<evidence type="ECO:0000259" key="14">
    <source>
        <dbReference type="Pfam" id="PF08240"/>
    </source>
</evidence>
<comment type="caution">
    <text evidence="15">The sequence shown here is derived from an EMBL/GenBank/DDBJ whole genome shotgun (WGS) entry which is preliminary data.</text>
</comment>
<comment type="cofactor">
    <cofactor evidence="1">
        <name>Zn(2+)</name>
        <dbReference type="ChEBI" id="CHEBI:29105"/>
    </cofactor>
</comment>
<comment type="pathway">
    <text evidence="2">Aromatic compound metabolism; phenylpropanoid biosynthesis.</text>
</comment>
<accession>A0A8J5GWF9</accession>
<proteinExistence type="predicted"/>
<comment type="catalytic activity">
    <reaction evidence="9">
        <text>(E)-sinapyl alcohol + NADP(+) = (E)-sinapaldehyde + NADPH + H(+)</text>
        <dbReference type="Rhea" id="RHEA:45704"/>
        <dbReference type="ChEBI" id="CHEBI:15378"/>
        <dbReference type="ChEBI" id="CHEBI:27949"/>
        <dbReference type="ChEBI" id="CHEBI:57783"/>
        <dbReference type="ChEBI" id="CHEBI:58349"/>
        <dbReference type="ChEBI" id="CHEBI:64557"/>
        <dbReference type="EC" id="1.1.1.195"/>
    </reaction>
    <physiologicalReaction direction="right-to-left" evidence="9">
        <dbReference type="Rhea" id="RHEA:45706"/>
    </physiologicalReaction>
</comment>
<evidence type="ECO:0000256" key="8">
    <source>
        <dbReference type="ARBA" id="ARBA00047329"/>
    </source>
</evidence>
<dbReference type="Gene3D" id="3.90.180.10">
    <property type="entry name" value="Medium-chain alcohol dehydrogenases, catalytic domain"/>
    <property type="match status" value="1"/>
</dbReference>
<feature type="region of interest" description="Disordered" evidence="13">
    <location>
        <begin position="260"/>
        <end position="346"/>
    </location>
</feature>
<dbReference type="SUPFAM" id="SSF51735">
    <property type="entry name" value="NAD(P)-binding Rossmann-fold domains"/>
    <property type="match status" value="1"/>
</dbReference>
<keyword evidence="16" id="KW-1185">Reference proteome</keyword>
<keyword evidence="5" id="KW-0438">Lignin biosynthesis</keyword>
<dbReference type="SUPFAM" id="SSF50129">
    <property type="entry name" value="GroES-like"/>
    <property type="match status" value="1"/>
</dbReference>
<keyword evidence="6" id="KW-0862">Zinc</keyword>
<evidence type="ECO:0000313" key="16">
    <source>
        <dbReference type="Proteomes" id="UP000734854"/>
    </source>
</evidence>
<dbReference type="Proteomes" id="UP000734854">
    <property type="component" value="Unassembled WGS sequence"/>
</dbReference>
<evidence type="ECO:0000256" key="5">
    <source>
        <dbReference type="ARBA" id="ARBA00022733"/>
    </source>
</evidence>
<dbReference type="GO" id="GO:0045551">
    <property type="term" value="F:cinnamyl-alcohol dehydrogenase activity"/>
    <property type="evidence" value="ECO:0007669"/>
    <property type="project" value="UniProtKB-EC"/>
</dbReference>
<dbReference type="EMBL" id="JACMSC010000007">
    <property type="protein sequence ID" value="KAG6515410.1"/>
    <property type="molecule type" value="Genomic_DNA"/>
</dbReference>
<evidence type="ECO:0000256" key="9">
    <source>
        <dbReference type="ARBA" id="ARBA00048379"/>
    </source>
</evidence>
<evidence type="ECO:0000313" key="15">
    <source>
        <dbReference type="EMBL" id="KAG6515410.1"/>
    </source>
</evidence>
<comment type="catalytic activity">
    <reaction evidence="8">
        <text>(E)-4-coumaroyl alcohol + NADP(+) = (E)-4-coumaraldehyde + NADPH + H(+)</text>
        <dbReference type="Rhea" id="RHEA:45724"/>
        <dbReference type="ChEBI" id="CHEBI:15378"/>
        <dbReference type="ChEBI" id="CHEBI:28353"/>
        <dbReference type="ChEBI" id="CHEBI:57783"/>
        <dbReference type="ChEBI" id="CHEBI:58349"/>
        <dbReference type="ChEBI" id="CHEBI:64555"/>
        <dbReference type="EC" id="1.1.1.195"/>
    </reaction>
    <physiologicalReaction direction="right-to-left" evidence="8">
        <dbReference type="Rhea" id="RHEA:45726"/>
    </physiologicalReaction>
</comment>
<reference evidence="15 16" key="1">
    <citation type="submission" date="2020-08" db="EMBL/GenBank/DDBJ databases">
        <title>Plant Genome Project.</title>
        <authorList>
            <person name="Zhang R.-G."/>
        </authorList>
    </citation>
    <scope>NUCLEOTIDE SEQUENCE [LARGE SCALE GENOMIC DNA]</scope>
    <source>
        <tissue evidence="15">Rhizome</tissue>
    </source>
</reference>
<dbReference type="PANTHER" id="PTHR42683">
    <property type="entry name" value="ALDEHYDE REDUCTASE"/>
    <property type="match status" value="1"/>
</dbReference>
<comment type="catalytic activity">
    <reaction evidence="11">
        <text>(E)-coniferol + NADP(+) = (E)-coniferaldehyde + NADPH + H(+)</text>
        <dbReference type="Rhea" id="RHEA:22444"/>
        <dbReference type="ChEBI" id="CHEBI:15378"/>
        <dbReference type="ChEBI" id="CHEBI:16547"/>
        <dbReference type="ChEBI" id="CHEBI:17745"/>
        <dbReference type="ChEBI" id="CHEBI:57783"/>
        <dbReference type="ChEBI" id="CHEBI:58349"/>
        <dbReference type="EC" id="1.1.1.195"/>
    </reaction>
    <physiologicalReaction direction="right-to-left" evidence="11">
        <dbReference type="Rhea" id="RHEA:22446"/>
    </physiologicalReaction>
</comment>
<dbReference type="EC" id="1.1.1.195" evidence="3"/>
<name>A0A8J5GWF9_ZINOF</name>
<dbReference type="InterPro" id="IPR036291">
    <property type="entry name" value="NAD(P)-bd_dom_sf"/>
</dbReference>
<dbReference type="AlphaFoldDB" id="A0A8J5GWF9"/>
<dbReference type="PROSITE" id="PS00059">
    <property type="entry name" value="ADH_ZINC"/>
    <property type="match status" value="1"/>
</dbReference>
<evidence type="ECO:0000256" key="11">
    <source>
        <dbReference type="ARBA" id="ARBA00049311"/>
    </source>
</evidence>
<feature type="compositionally biased region" description="Basic and acidic residues" evidence="13">
    <location>
        <begin position="267"/>
        <end position="279"/>
    </location>
</feature>
<protein>
    <recommendedName>
        <fullName evidence="3">cinnamyl-alcohol dehydrogenase</fullName>
        <ecNumber evidence="3">1.1.1.195</ecNumber>
    </recommendedName>
</protein>
<evidence type="ECO:0000256" key="13">
    <source>
        <dbReference type="SAM" id="MobiDB-lite"/>
    </source>
</evidence>
<dbReference type="GO" id="GO:0009809">
    <property type="term" value="P:lignin biosynthetic process"/>
    <property type="evidence" value="ECO:0007669"/>
    <property type="project" value="UniProtKB-KW"/>
</dbReference>
<comment type="catalytic activity">
    <reaction evidence="12">
        <text>(E)-cinnamyl alcohol + NADP(+) = (E)-cinnamaldehyde + NADPH + H(+)</text>
        <dbReference type="Rhea" id="RHEA:10392"/>
        <dbReference type="ChEBI" id="CHEBI:15378"/>
        <dbReference type="ChEBI" id="CHEBI:16731"/>
        <dbReference type="ChEBI" id="CHEBI:33227"/>
        <dbReference type="ChEBI" id="CHEBI:57783"/>
        <dbReference type="ChEBI" id="CHEBI:58349"/>
        <dbReference type="EC" id="1.1.1.195"/>
    </reaction>
    <physiologicalReaction direction="right-to-left" evidence="12">
        <dbReference type="Rhea" id="RHEA:10394"/>
    </physiologicalReaction>
</comment>
<comment type="catalytic activity">
    <reaction evidence="10">
        <text>(E)-caffeyl alcohol + NADP(+) = (E)-caffeyl aldehyde + NADPH + H(+)</text>
        <dbReference type="Rhea" id="RHEA:45728"/>
        <dbReference type="ChEBI" id="CHEBI:15378"/>
        <dbReference type="ChEBI" id="CHEBI:28323"/>
        <dbReference type="ChEBI" id="CHEBI:31334"/>
        <dbReference type="ChEBI" id="CHEBI:57783"/>
        <dbReference type="ChEBI" id="CHEBI:58349"/>
    </reaction>
    <physiologicalReaction direction="right-to-left" evidence="10">
        <dbReference type="Rhea" id="RHEA:45730"/>
    </physiologicalReaction>
</comment>
<organism evidence="15 16">
    <name type="scientific">Zingiber officinale</name>
    <name type="common">Ginger</name>
    <name type="synonym">Amomum zingiber</name>
    <dbReference type="NCBI Taxonomy" id="94328"/>
    <lineage>
        <taxon>Eukaryota</taxon>
        <taxon>Viridiplantae</taxon>
        <taxon>Streptophyta</taxon>
        <taxon>Embryophyta</taxon>
        <taxon>Tracheophyta</taxon>
        <taxon>Spermatophyta</taxon>
        <taxon>Magnoliopsida</taxon>
        <taxon>Liliopsida</taxon>
        <taxon>Zingiberales</taxon>
        <taxon>Zingiberaceae</taxon>
        <taxon>Zingiber</taxon>
    </lineage>
</organism>
<dbReference type="Pfam" id="PF08240">
    <property type="entry name" value="ADH_N"/>
    <property type="match status" value="1"/>
</dbReference>
<dbReference type="InterPro" id="IPR013154">
    <property type="entry name" value="ADH-like_N"/>
</dbReference>
<dbReference type="InterPro" id="IPR011032">
    <property type="entry name" value="GroES-like_sf"/>
</dbReference>
<evidence type="ECO:0000256" key="12">
    <source>
        <dbReference type="ARBA" id="ARBA00049332"/>
    </source>
</evidence>
<dbReference type="Gene3D" id="3.40.50.720">
    <property type="entry name" value="NAD(P)-binding Rossmann-like Domain"/>
    <property type="match status" value="2"/>
</dbReference>
<evidence type="ECO:0000256" key="2">
    <source>
        <dbReference type="ARBA" id="ARBA00004928"/>
    </source>
</evidence>
<sequence>MEEQKQEDVFGWAARDTSGVLFPFTLPKRAMKSDEISLKVLYSGICHTDLSMSKNEWGISTYPVVPGHEVVGVVIEVGRAAHKFKAGDKAGVGYLAGACFSCDRCVVGEENYCTEFVCNFNSSHPDGTRTFGGFAGRMVISERFAVKIPEMMPLDKAAPLMCAGVTVYACADDATWPGPAGAAPGGLGARRTRPPRRPVRQAVRGTMDGVISTSSGALSLGTLNALLKVYGKLILVGVPNKPPELPSFGLISGGKSIAGSMVGETNGETHKSKQRRESEPAATAAAGEGEGSGGRGSRGREARARDPHSGASDGGRWTWPRAERENNFRRLLPLPSEGIDEGEKLV</sequence>
<evidence type="ECO:0000256" key="10">
    <source>
        <dbReference type="ARBA" id="ARBA00049226"/>
    </source>
</evidence>
<keyword evidence="4" id="KW-0479">Metal-binding</keyword>
<feature type="compositionally biased region" description="Basic residues" evidence="13">
    <location>
        <begin position="190"/>
        <end position="199"/>
    </location>
</feature>